<feature type="domain" description="EAL" evidence="5">
    <location>
        <begin position="468"/>
        <end position="722"/>
    </location>
</feature>
<dbReference type="InterPro" id="IPR052155">
    <property type="entry name" value="Biofilm_reg_signaling"/>
</dbReference>
<protein>
    <submittedName>
        <fullName evidence="7">EAL domain-containing protein</fullName>
    </submittedName>
</protein>
<dbReference type="NCBIfam" id="TIGR00229">
    <property type="entry name" value="sensory_box"/>
    <property type="match status" value="1"/>
</dbReference>
<dbReference type="Proteomes" id="UP000739411">
    <property type="component" value="Unassembled WGS sequence"/>
</dbReference>
<evidence type="ECO:0000259" key="2">
    <source>
        <dbReference type="PROSITE" id="PS50110"/>
    </source>
</evidence>
<dbReference type="GO" id="GO:0006355">
    <property type="term" value="P:regulation of DNA-templated transcription"/>
    <property type="evidence" value="ECO:0007669"/>
    <property type="project" value="InterPro"/>
</dbReference>
<dbReference type="PROSITE" id="PS50887">
    <property type="entry name" value="GGDEF"/>
    <property type="match status" value="1"/>
</dbReference>
<evidence type="ECO:0000259" key="4">
    <source>
        <dbReference type="PROSITE" id="PS50113"/>
    </source>
</evidence>
<dbReference type="InterPro" id="IPR035965">
    <property type="entry name" value="PAS-like_dom_sf"/>
</dbReference>
<keyword evidence="1" id="KW-0597">Phosphoprotein</keyword>
<name>A0A935JW66_9RHOO</name>
<dbReference type="SMART" id="SM00052">
    <property type="entry name" value="EAL"/>
    <property type="match status" value="1"/>
</dbReference>
<dbReference type="CDD" id="cd01948">
    <property type="entry name" value="EAL"/>
    <property type="match status" value="1"/>
</dbReference>
<dbReference type="PROSITE" id="PS50113">
    <property type="entry name" value="PAC"/>
    <property type="match status" value="1"/>
</dbReference>
<dbReference type="Gene3D" id="3.20.20.450">
    <property type="entry name" value="EAL domain"/>
    <property type="match status" value="1"/>
</dbReference>
<dbReference type="NCBIfam" id="TIGR00254">
    <property type="entry name" value="GGDEF"/>
    <property type="match status" value="1"/>
</dbReference>
<sequence length="734" mass="82476">MSILNYVNLAAEPLDTKKTKRILIVDDEPRLRSSYALLLSGSERCIEECATGIEAQARLDKRDIDVVVLDLNLPDISGIEIMQWMQQNHLDTSVVVFSADEAITSAILALRQGAFEFIRKCCDPDELISAVERALRRRQIEREHTTLSVHLEQSEKMHRFLVEQSPDIIYTLDNEGRFVFINRRAETLLGYEPNELIGKHYSVIVHPEDIAQANYNFNERRIGDRAATNVEIRLKSKDLSKGFLHFDNRVIVTILSSQGVYVAKDDSPLGSFVGTAGVARDITERKKAEETIAFQAFHDLLTGLPNRVLFKDRLELAVIQAERRQQRLGIMFIDLDRFKLVNDTYGHPEGDELLKAFARRTRACLRSGDTLARLGGDEFTVLLPDINAENDVITIADKIMAEMSMPFTVGGRDYHASASIGIAIYPEDGNTTDSLVRNADIAMYQTKNQGRNGYLHFNSSMSSNQQDRIILENDLRAAIRLGTQFELHYQPQVSQSSQSIIGLEALIRWQHPTRGLVGPDEFIPLAEEAGLIVGISDWVLNAGCRQLQRWRNSGFDHFKLAINLSPKEFEQGNLVDRITRFISAYNIPPAAIEIEITESLLMNDAEKVIDKVSQLRLAGIRVSIDDFGTRYSSLNYLRRFPVSSIKIDQSFVRDLIPNSAPAIIDAIIGISQSFSLDVLAEGVETEIQCQTLSKLGCDKMQGFYFSRPLPAPAIEAMLVSGKFPLCTSILETKH</sequence>
<dbReference type="InterPro" id="IPR000160">
    <property type="entry name" value="GGDEF_dom"/>
</dbReference>
<dbReference type="SMART" id="SM00091">
    <property type="entry name" value="PAS"/>
    <property type="match status" value="1"/>
</dbReference>
<evidence type="ECO:0000313" key="7">
    <source>
        <dbReference type="EMBL" id="MBK7414847.1"/>
    </source>
</evidence>
<dbReference type="InterPro" id="IPR029787">
    <property type="entry name" value="Nucleotide_cyclase"/>
</dbReference>
<dbReference type="GO" id="GO:0000160">
    <property type="term" value="P:phosphorelay signal transduction system"/>
    <property type="evidence" value="ECO:0007669"/>
    <property type="project" value="InterPro"/>
</dbReference>
<dbReference type="InterPro" id="IPR000700">
    <property type="entry name" value="PAS-assoc_C"/>
</dbReference>
<dbReference type="InterPro" id="IPR035919">
    <property type="entry name" value="EAL_sf"/>
</dbReference>
<dbReference type="Gene3D" id="3.40.50.2300">
    <property type="match status" value="1"/>
</dbReference>
<dbReference type="SUPFAM" id="SSF141868">
    <property type="entry name" value="EAL domain-like"/>
    <property type="match status" value="1"/>
</dbReference>
<dbReference type="SMART" id="SM00448">
    <property type="entry name" value="REC"/>
    <property type="match status" value="1"/>
</dbReference>
<dbReference type="PROSITE" id="PS50112">
    <property type="entry name" value="PAS"/>
    <property type="match status" value="1"/>
</dbReference>
<dbReference type="InterPro" id="IPR001789">
    <property type="entry name" value="Sig_transdc_resp-reg_receiver"/>
</dbReference>
<feature type="domain" description="GGDEF" evidence="6">
    <location>
        <begin position="326"/>
        <end position="459"/>
    </location>
</feature>
<reference evidence="7 8" key="1">
    <citation type="submission" date="2020-10" db="EMBL/GenBank/DDBJ databases">
        <title>Connecting structure to function with the recovery of over 1000 high-quality activated sludge metagenome-assembled genomes encoding full-length rRNA genes using long-read sequencing.</title>
        <authorList>
            <person name="Singleton C.M."/>
            <person name="Petriglieri F."/>
            <person name="Kristensen J.M."/>
            <person name="Kirkegaard R.H."/>
            <person name="Michaelsen T.Y."/>
            <person name="Andersen M.H."/>
            <person name="Karst S.M."/>
            <person name="Dueholm M.S."/>
            <person name="Nielsen P.H."/>
            <person name="Albertsen M."/>
        </authorList>
    </citation>
    <scope>NUCLEOTIDE SEQUENCE [LARGE SCALE GENOMIC DNA]</scope>
    <source>
        <strain evidence="7">EsbW_18-Q3-R4-48_BATAC.463</strain>
    </source>
</reference>
<dbReference type="Gene3D" id="3.30.450.20">
    <property type="entry name" value="PAS domain"/>
    <property type="match status" value="1"/>
</dbReference>
<dbReference type="InterPro" id="IPR011006">
    <property type="entry name" value="CheY-like_superfamily"/>
</dbReference>
<feature type="modified residue" description="4-aspartylphosphate" evidence="1">
    <location>
        <position position="70"/>
    </location>
</feature>
<evidence type="ECO:0000259" key="3">
    <source>
        <dbReference type="PROSITE" id="PS50112"/>
    </source>
</evidence>
<dbReference type="InterPro" id="IPR043128">
    <property type="entry name" value="Rev_trsase/Diguanyl_cyclase"/>
</dbReference>
<dbReference type="AlphaFoldDB" id="A0A935JW66"/>
<dbReference type="Gene3D" id="3.30.70.270">
    <property type="match status" value="1"/>
</dbReference>
<organism evidence="7 8">
    <name type="scientific">Candidatus Dechloromonas phosphorivorans</name>
    <dbReference type="NCBI Taxonomy" id="2899244"/>
    <lineage>
        <taxon>Bacteria</taxon>
        <taxon>Pseudomonadati</taxon>
        <taxon>Pseudomonadota</taxon>
        <taxon>Betaproteobacteria</taxon>
        <taxon>Rhodocyclales</taxon>
        <taxon>Azonexaceae</taxon>
        <taxon>Dechloromonas</taxon>
    </lineage>
</organism>
<dbReference type="InterPro" id="IPR000014">
    <property type="entry name" value="PAS"/>
</dbReference>
<evidence type="ECO:0000259" key="6">
    <source>
        <dbReference type="PROSITE" id="PS50887"/>
    </source>
</evidence>
<dbReference type="SUPFAM" id="SSF52172">
    <property type="entry name" value="CheY-like"/>
    <property type="match status" value="1"/>
</dbReference>
<dbReference type="SUPFAM" id="SSF55073">
    <property type="entry name" value="Nucleotide cyclase"/>
    <property type="match status" value="1"/>
</dbReference>
<dbReference type="InterPro" id="IPR013767">
    <property type="entry name" value="PAS_fold"/>
</dbReference>
<dbReference type="InterPro" id="IPR001633">
    <property type="entry name" value="EAL_dom"/>
</dbReference>
<dbReference type="EMBL" id="JADJMS010000013">
    <property type="protein sequence ID" value="MBK7414847.1"/>
    <property type="molecule type" value="Genomic_DNA"/>
</dbReference>
<dbReference type="PANTHER" id="PTHR44757:SF2">
    <property type="entry name" value="BIOFILM ARCHITECTURE MAINTENANCE PROTEIN MBAA"/>
    <property type="match status" value="1"/>
</dbReference>
<evidence type="ECO:0000259" key="5">
    <source>
        <dbReference type="PROSITE" id="PS50883"/>
    </source>
</evidence>
<dbReference type="CDD" id="cd01949">
    <property type="entry name" value="GGDEF"/>
    <property type="match status" value="1"/>
</dbReference>
<accession>A0A935JW66</accession>
<feature type="domain" description="PAS" evidence="3">
    <location>
        <begin position="154"/>
        <end position="209"/>
    </location>
</feature>
<dbReference type="PROSITE" id="PS50883">
    <property type="entry name" value="EAL"/>
    <property type="match status" value="1"/>
</dbReference>
<dbReference type="FunFam" id="3.30.70.270:FF:000001">
    <property type="entry name" value="Diguanylate cyclase domain protein"/>
    <property type="match status" value="1"/>
</dbReference>
<dbReference type="Pfam" id="PF00072">
    <property type="entry name" value="Response_reg"/>
    <property type="match status" value="1"/>
</dbReference>
<feature type="domain" description="PAC" evidence="4">
    <location>
        <begin position="228"/>
        <end position="294"/>
    </location>
</feature>
<dbReference type="SMART" id="SM00267">
    <property type="entry name" value="GGDEF"/>
    <property type="match status" value="1"/>
</dbReference>
<proteinExistence type="predicted"/>
<dbReference type="PANTHER" id="PTHR44757">
    <property type="entry name" value="DIGUANYLATE CYCLASE DGCP"/>
    <property type="match status" value="1"/>
</dbReference>
<gene>
    <name evidence="7" type="ORF">IPJ38_06735</name>
</gene>
<evidence type="ECO:0000256" key="1">
    <source>
        <dbReference type="PROSITE-ProRule" id="PRU00169"/>
    </source>
</evidence>
<dbReference type="SUPFAM" id="SSF55785">
    <property type="entry name" value="PYP-like sensor domain (PAS domain)"/>
    <property type="match status" value="1"/>
</dbReference>
<evidence type="ECO:0000313" key="8">
    <source>
        <dbReference type="Proteomes" id="UP000739411"/>
    </source>
</evidence>
<dbReference type="GO" id="GO:0003824">
    <property type="term" value="F:catalytic activity"/>
    <property type="evidence" value="ECO:0007669"/>
    <property type="project" value="UniProtKB-ARBA"/>
</dbReference>
<dbReference type="Pfam" id="PF00990">
    <property type="entry name" value="GGDEF"/>
    <property type="match status" value="1"/>
</dbReference>
<dbReference type="Pfam" id="PF00989">
    <property type="entry name" value="PAS"/>
    <property type="match status" value="1"/>
</dbReference>
<dbReference type="CDD" id="cd00130">
    <property type="entry name" value="PAS"/>
    <property type="match status" value="1"/>
</dbReference>
<feature type="domain" description="Response regulatory" evidence="2">
    <location>
        <begin position="21"/>
        <end position="135"/>
    </location>
</feature>
<comment type="caution">
    <text evidence="7">The sequence shown here is derived from an EMBL/GenBank/DDBJ whole genome shotgun (WGS) entry which is preliminary data.</text>
</comment>
<dbReference type="PROSITE" id="PS50110">
    <property type="entry name" value="RESPONSE_REGULATORY"/>
    <property type="match status" value="1"/>
</dbReference>
<dbReference type="Pfam" id="PF00563">
    <property type="entry name" value="EAL"/>
    <property type="match status" value="1"/>
</dbReference>